<evidence type="ECO:0000256" key="1">
    <source>
        <dbReference type="SAM" id="Coils"/>
    </source>
</evidence>
<evidence type="ECO:0000313" key="3">
    <source>
        <dbReference type="Proteomes" id="UP000009022"/>
    </source>
</evidence>
<feature type="coiled-coil region" evidence="1">
    <location>
        <begin position="11"/>
        <end position="38"/>
    </location>
</feature>
<dbReference type="AlphaFoldDB" id="B3SFE1"/>
<dbReference type="RefSeq" id="XP_002118960.1">
    <property type="nucleotide sequence ID" value="XM_002118924.1"/>
</dbReference>
<dbReference type="EMBL" id="DS986192">
    <property type="protein sequence ID" value="EDV18554.1"/>
    <property type="molecule type" value="Genomic_DNA"/>
</dbReference>
<dbReference type="Proteomes" id="UP000009022">
    <property type="component" value="Unassembled WGS sequence"/>
</dbReference>
<sequence>MASASTGEECFKISQMKLEELKEEADKLKIDISGLKKKEEISIKLMNEILQGKSEAQPKDLSLSQAVEMLTQVLGRVVRPQEPRTKNLGLKKMKDSDELEAFLKVFEVQARAAELPEEHWGISLGGYLSGKALSEYAKLEVQLYRC</sequence>
<dbReference type="InParanoid" id="B3SFE1"/>
<evidence type="ECO:0000313" key="2">
    <source>
        <dbReference type="EMBL" id="EDV18554.1"/>
    </source>
</evidence>
<keyword evidence="3" id="KW-1185">Reference proteome</keyword>
<dbReference type="OrthoDB" id="6077919at2759"/>
<organism evidence="2 3">
    <name type="scientific">Trichoplax adhaerens</name>
    <name type="common">Trichoplax reptans</name>
    <dbReference type="NCBI Taxonomy" id="10228"/>
    <lineage>
        <taxon>Eukaryota</taxon>
        <taxon>Metazoa</taxon>
        <taxon>Placozoa</taxon>
        <taxon>Uniplacotomia</taxon>
        <taxon>Trichoplacea</taxon>
        <taxon>Trichoplacidae</taxon>
        <taxon>Trichoplax</taxon>
    </lineage>
</organism>
<dbReference type="CTD" id="6760174"/>
<proteinExistence type="predicted"/>
<name>B3SFE1_TRIAD</name>
<dbReference type="KEGG" id="tad:TRIADDRAFT_62938"/>
<reference evidence="2 3" key="1">
    <citation type="journal article" date="2008" name="Nature">
        <title>The Trichoplax genome and the nature of placozoans.</title>
        <authorList>
            <person name="Srivastava M."/>
            <person name="Begovic E."/>
            <person name="Chapman J."/>
            <person name="Putnam N.H."/>
            <person name="Hellsten U."/>
            <person name="Kawashima T."/>
            <person name="Kuo A."/>
            <person name="Mitros T."/>
            <person name="Salamov A."/>
            <person name="Carpenter M.L."/>
            <person name="Signorovitch A.Y."/>
            <person name="Moreno M.A."/>
            <person name="Kamm K."/>
            <person name="Grimwood J."/>
            <person name="Schmutz J."/>
            <person name="Shapiro H."/>
            <person name="Grigoriev I.V."/>
            <person name="Buss L.W."/>
            <person name="Schierwater B."/>
            <person name="Dellaporta S.L."/>
            <person name="Rokhsar D.S."/>
        </authorList>
    </citation>
    <scope>NUCLEOTIDE SEQUENCE [LARGE SCALE GENOMIC DNA]</scope>
    <source>
        <strain evidence="2 3">Grell-BS-1999</strain>
    </source>
</reference>
<gene>
    <name evidence="2" type="ORF">TRIADDRAFT_62938</name>
</gene>
<dbReference type="HOGENOM" id="CLU_148909_0_0_1"/>
<dbReference type="PhylomeDB" id="B3SFE1"/>
<dbReference type="GeneID" id="6760174"/>
<keyword evidence="1" id="KW-0175">Coiled coil</keyword>
<protein>
    <submittedName>
        <fullName evidence="2">Uncharacterized protein</fullName>
    </submittedName>
</protein>
<accession>B3SFE1</accession>